<keyword evidence="11" id="KW-1185">Reference proteome</keyword>
<proteinExistence type="predicted"/>
<keyword evidence="4 9" id="KW-0812">Transmembrane</keyword>
<evidence type="ECO:0000313" key="11">
    <source>
        <dbReference type="Proteomes" id="UP001346149"/>
    </source>
</evidence>
<evidence type="ECO:0000256" key="5">
    <source>
        <dbReference type="ARBA" id="ARBA00022824"/>
    </source>
</evidence>
<reference evidence="10 11" key="1">
    <citation type="journal article" date="2023" name="Hortic Res">
        <title>Pangenome of water caltrop reveals structural variations and asymmetric subgenome divergence after allopolyploidization.</title>
        <authorList>
            <person name="Zhang X."/>
            <person name="Chen Y."/>
            <person name="Wang L."/>
            <person name="Yuan Y."/>
            <person name="Fang M."/>
            <person name="Shi L."/>
            <person name="Lu R."/>
            <person name="Comes H.P."/>
            <person name="Ma Y."/>
            <person name="Chen Y."/>
            <person name="Huang G."/>
            <person name="Zhou Y."/>
            <person name="Zheng Z."/>
            <person name="Qiu Y."/>
        </authorList>
    </citation>
    <scope>NUCLEOTIDE SEQUENCE [LARGE SCALE GENOMIC DNA]</scope>
    <source>
        <strain evidence="10">F231</strain>
    </source>
</reference>
<evidence type="ECO:0000256" key="6">
    <source>
        <dbReference type="ARBA" id="ARBA00022989"/>
    </source>
</evidence>
<evidence type="ECO:0000256" key="9">
    <source>
        <dbReference type="SAM" id="Phobius"/>
    </source>
</evidence>
<keyword evidence="7 9" id="KW-0472">Membrane</keyword>
<feature type="transmembrane region" description="Helical" evidence="9">
    <location>
        <begin position="104"/>
        <end position="128"/>
    </location>
</feature>
<dbReference type="EMBL" id="JAXQNO010000016">
    <property type="protein sequence ID" value="KAK4782157.1"/>
    <property type="molecule type" value="Genomic_DNA"/>
</dbReference>
<evidence type="ECO:0000256" key="8">
    <source>
        <dbReference type="SAM" id="MobiDB-lite"/>
    </source>
</evidence>
<evidence type="ECO:0000256" key="4">
    <source>
        <dbReference type="ARBA" id="ARBA00022692"/>
    </source>
</evidence>
<dbReference type="GO" id="GO:0005789">
    <property type="term" value="C:endoplasmic reticulum membrane"/>
    <property type="evidence" value="ECO:0007669"/>
    <property type="project" value="UniProtKB-SubCell"/>
</dbReference>
<feature type="compositionally biased region" description="Basic and acidic residues" evidence="8">
    <location>
        <begin position="27"/>
        <end position="36"/>
    </location>
</feature>
<organism evidence="10 11">
    <name type="scientific">Trapa natans</name>
    <name type="common">Water chestnut</name>
    <dbReference type="NCBI Taxonomy" id="22666"/>
    <lineage>
        <taxon>Eukaryota</taxon>
        <taxon>Viridiplantae</taxon>
        <taxon>Streptophyta</taxon>
        <taxon>Embryophyta</taxon>
        <taxon>Tracheophyta</taxon>
        <taxon>Spermatophyta</taxon>
        <taxon>Magnoliopsida</taxon>
        <taxon>eudicotyledons</taxon>
        <taxon>Gunneridae</taxon>
        <taxon>Pentapetalae</taxon>
        <taxon>rosids</taxon>
        <taxon>malvids</taxon>
        <taxon>Myrtales</taxon>
        <taxon>Lythraceae</taxon>
        <taxon>Trapa</taxon>
    </lineage>
</organism>
<keyword evidence="6 9" id="KW-1133">Transmembrane helix</keyword>
<protein>
    <submittedName>
        <fullName evidence="10">Uncharacterized protein</fullName>
    </submittedName>
</protein>
<sequence length="198" mass="22727">MALSTRHRQPSQDDPSWSSPTPAAYSKTDKLKRSDSRRGENKALGWFTPLLVLGLLSSQFAHRFCLYLNFHELVGKPASLLFSDEKAWKLDFELLISQYGSFCFGAYLLFCCFSFQIRVFYAAISLLVDPYYYGRWTSSILYLLVYNVLGGGESHLYGVEGPLFYARNGFNNFNSASFLHCFSWLFFLLQKECMPLTC</sequence>
<accession>A0AAN7L971</accession>
<keyword evidence="3" id="KW-0808">Transferase</keyword>
<comment type="subcellular location">
    <subcellularLocation>
        <location evidence="1">Endoplasmic reticulum membrane</location>
        <topology evidence="1">Multi-pass membrane protein</topology>
    </subcellularLocation>
</comment>
<dbReference type="GO" id="GO:0016757">
    <property type="term" value="F:glycosyltransferase activity"/>
    <property type="evidence" value="ECO:0007669"/>
    <property type="project" value="UniProtKB-KW"/>
</dbReference>
<dbReference type="InterPro" id="IPR005599">
    <property type="entry name" value="GPI_mannosylTrfase"/>
</dbReference>
<dbReference type="Proteomes" id="UP001346149">
    <property type="component" value="Unassembled WGS sequence"/>
</dbReference>
<dbReference type="AlphaFoldDB" id="A0AAN7L971"/>
<gene>
    <name evidence="10" type="ORF">SAY86_016259</name>
</gene>
<feature type="compositionally biased region" description="Low complexity" evidence="8">
    <location>
        <begin position="12"/>
        <end position="22"/>
    </location>
</feature>
<evidence type="ECO:0000313" key="10">
    <source>
        <dbReference type="EMBL" id="KAK4782157.1"/>
    </source>
</evidence>
<evidence type="ECO:0000256" key="1">
    <source>
        <dbReference type="ARBA" id="ARBA00004477"/>
    </source>
</evidence>
<keyword evidence="5" id="KW-0256">Endoplasmic reticulum</keyword>
<name>A0AAN7L971_TRANT</name>
<dbReference type="Pfam" id="PF03901">
    <property type="entry name" value="Glyco_transf_22"/>
    <property type="match status" value="1"/>
</dbReference>
<comment type="caution">
    <text evidence="10">The sequence shown here is derived from an EMBL/GenBank/DDBJ whole genome shotgun (WGS) entry which is preliminary data.</text>
</comment>
<evidence type="ECO:0000256" key="7">
    <source>
        <dbReference type="ARBA" id="ARBA00023136"/>
    </source>
</evidence>
<keyword evidence="2" id="KW-0328">Glycosyltransferase</keyword>
<evidence type="ECO:0000256" key="2">
    <source>
        <dbReference type="ARBA" id="ARBA00022676"/>
    </source>
</evidence>
<feature type="region of interest" description="Disordered" evidence="8">
    <location>
        <begin position="1"/>
        <end position="36"/>
    </location>
</feature>
<evidence type="ECO:0000256" key="3">
    <source>
        <dbReference type="ARBA" id="ARBA00022679"/>
    </source>
</evidence>
<feature type="transmembrane region" description="Helical" evidence="9">
    <location>
        <begin position="43"/>
        <end position="61"/>
    </location>
</feature>